<dbReference type="AlphaFoldDB" id="A0A0R3SLG5"/>
<name>A0A0R3SLG5_HYMDI</name>
<sequence>MFQTPNYEDIRTQRYLNCIGIKTDNLTDFLTTIGLPMYADRLSGALGSTEFALPASLIAVTDVQMVYGLDIPLAHVRRIRSEAALIPKSLLGSNSATLPRGGGITKQMIFKRQQQHHHHEKSSHQRHNPPKADMLTPNGEILDKV</sequence>
<reference evidence="4" key="1">
    <citation type="submission" date="2017-02" db="UniProtKB">
        <authorList>
            <consortium name="WormBaseParasite"/>
        </authorList>
    </citation>
    <scope>IDENTIFICATION</scope>
</reference>
<gene>
    <name evidence="2" type="ORF">HDID_LOCUS5778</name>
</gene>
<organism evidence="4">
    <name type="scientific">Hymenolepis diminuta</name>
    <name type="common">Rat tapeworm</name>
    <dbReference type="NCBI Taxonomy" id="6216"/>
    <lineage>
        <taxon>Eukaryota</taxon>
        <taxon>Metazoa</taxon>
        <taxon>Spiralia</taxon>
        <taxon>Lophotrochozoa</taxon>
        <taxon>Platyhelminthes</taxon>
        <taxon>Cestoda</taxon>
        <taxon>Eucestoda</taxon>
        <taxon>Cyclophyllidea</taxon>
        <taxon>Hymenolepididae</taxon>
        <taxon>Hymenolepis</taxon>
    </lineage>
</organism>
<dbReference type="OrthoDB" id="10047268at2759"/>
<evidence type="ECO:0000313" key="3">
    <source>
        <dbReference type="Proteomes" id="UP000274504"/>
    </source>
</evidence>
<evidence type="ECO:0000256" key="1">
    <source>
        <dbReference type="SAM" id="MobiDB-lite"/>
    </source>
</evidence>
<reference evidence="2 3" key="2">
    <citation type="submission" date="2018-11" db="EMBL/GenBank/DDBJ databases">
        <authorList>
            <consortium name="Pathogen Informatics"/>
        </authorList>
    </citation>
    <scope>NUCLEOTIDE SEQUENCE [LARGE SCALE GENOMIC DNA]</scope>
</reference>
<feature type="region of interest" description="Disordered" evidence="1">
    <location>
        <begin position="110"/>
        <end position="145"/>
    </location>
</feature>
<evidence type="ECO:0000313" key="2">
    <source>
        <dbReference type="EMBL" id="VDL58096.1"/>
    </source>
</evidence>
<dbReference type="Proteomes" id="UP000274504">
    <property type="component" value="Unassembled WGS sequence"/>
</dbReference>
<accession>A0A0R3SLG5</accession>
<dbReference type="EMBL" id="UYSG01003401">
    <property type="protein sequence ID" value="VDL58096.1"/>
    <property type="molecule type" value="Genomic_DNA"/>
</dbReference>
<dbReference type="WBParaSite" id="HDID_0000578001-mRNA-1">
    <property type="protein sequence ID" value="HDID_0000578001-mRNA-1"/>
    <property type="gene ID" value="HDID_0000578001"/>
</dbReference>
<evidence type="ECO:0000313" key="4">
    <source>
        <dbReference type="WBParaSite" id="HDID_0000578001-mRNA-1"/>
    </source>
</evidence>
<protein>
    <submittedName>
        <fullName evidence="4">SAM domain-containing protein</fullName>
    </submittedName>
</protein>
<proteinExistence type="predicted"/>
<feature type="compositionally biased region" description="Basic residues" evidence="1">
    <location>
        <begin position="113"/>
        <end position="129"/>
    </location>
</feature>